<evidence type="ECO:0000313" key="3">
    <source>
        <dbReference type="Proteomes" id="UP001292094"/>
    </source>
</evidence>
<accession>A0AAE1QQE4</accession>
<protein>
    <submittedName>
        <fullName evidence="2">Uncharacterized protein</fullName>
    </submittedName>
</protein>
<keyword evidence="3" id="KW-1185">Reference proteome</keyword>
<sequence length="112" mass="13036">MHYIVETRCLRHATGVREWPDAQLIYLTLALWQHSNYQVCEPQKRFPPTRIELSGGEGWSGRANSVDMEVWQRGTYEMERKEEQKSVKGKKNERVSVEQVKRGGPCGKREMG</sequence>
<feature type="region of interest" description="Disordered" evidence="1">
    <location>
        <begin position="80"/>
        <end position="112"/>
    </location>
</feature>
<dbReference type="EMBL" id="JAWZYT010000021">
    <property type="protein sequence ID" value="KAK4329337.1"/>
    <property type="molecule type" value="Genomic_DNA"/>
</dbReference>
<proteinExistence type="predicted"/>
<dbReference type="Proteomes" id="UP001292094">
    <property type="component" value="Unassembled WGS sequence"/>
</dbReference>
<name>A0AAE1QQE4_9EUCA</name>
<evidence type="ECO:0000313" key="2">
    <source>
        <dbReference type="EMBL" id="KAK4329337.1"/>
    </source>
</evidence>
<reference evidence="2" key="1">
    <citation type="submission" date="2023-11" db="EMBL/GenBank/DDBJ databases">
        <title>Genome assemblies of two species of porcelain crab, Petrolisthes cinctipes and Petrolisthes manimaculis (Anomura: Porcellanidae).</title>
        <authorList>
            <person name="Angst P."/>
        </authorList>
    </citation>
    <scope>NUCLEOTIDE SEQUENCE</scope>
    <source>
        <strain evidence="2">PB745_02</strain>
        <tissue evidence="2">Gill</tissue>
    </source>
</reference>
<gene>
    <name evidence="2" type="ORF">Pmani_000303</name>
</gene>
<comment type="caution">
    <text evidence="2">The sequence shown here is derived from an EMBL/GenBank/DDBJ whole genome shotgun (WGS) entry which is preliminary data.</text>
</comment>
<evidence type="ECO:0000256" key="1">
    <source>
        <dbReference type="SAM" id="MobiDB-lite"/>
    </source>
</evidence>
<organism evidence="2 3">
    <name type="scientific">Petrolisthes manimaculis</name>
    <dbReference type="NCBI Taxonomy" id="1843537"/>
    <lineage>
        <taxon>Eukaryota</taxon>
        <taxon>Metazoa</taxon>
        <taxon>Ecdysozoa</taxon>
        <taxon>Arthropoda</taxon>
        <taxon>Crustacea</taxon>
        <taxon>Multicrustacea</taxon>
        <taxon>Malacostraca</taxon>
        <taxon>Eumalacostraca</taxon>
        <taxon>Eucarida</taxon>
        <taxon>Decapoda</taxon>
        <taxon>Pleocyemata</taxon>
        <taxon>Anomura</taxon>
        <taxon>Galatheoidea</taxon>
        <taxon>Porcellanidae</taxon>
        <taxon>Petrolisthes</taxon>
    </lineage>
</organism>
<dbReference type="AlphaFoldDB" id="A0AAE1QQE4"/>